<proteinExistence type="predicted"/>
<sequence>MFWQISFWILVVILVLPFPFKVFGYINGSDESALSVKIEESANAIFMSVGLVAFYGYINNQIYLSPIFWQAWLLIGVLWSIVAIFWSPKLAYATEIMGKNKMRIGAAIGCILYIPLFLAVYFYAFQT</sequence>
<evidence type="ECO:0000256" key="1">
    <source>
        <dbReference type="SAM" id="Phobius"/>
    </source>
</evidence>
<keyword evidence="3" id="KW-1185">Reference proteome</keyword>
<accession>A0ABS5I8R4</accession>
<keyword evidence="1" id="KW-0812">Transmembrane</keyword>
<evidence type="ECO:0000313" key="2">
    <source>
        <dbReference type="EMBL" id="MBR9729680.1"/>
    </source>
</evidence>
<evidence type="ECO:0008006" key="4">
    <source>
        <dbReference type="Google" id="ProtNLM"/>
    </source>
</evidence>
<reference evidence="2 3" key="1">
    <citation type="submission" date="2020-02" db="EMBL/GenBank/DDBJ databases">
        <title>Shewanella WXL01 sp. nov., a marine bacterium isolated from green algae in Luhuitou Fringing Reef (Northern South China Sea).</title>
        <authorList>
            <person name="Wang X."/>
        </authorList>
    </citation>
    <scope>NUCLEOTIDE SEQUENCE [LARGE SCALE GENOMIC DNA]</scope>
    <source>
        <strain evidence="2 3">MCCC 1A01895</strain>
    </source>
</reference>
<keyword evidence="1" id="KW-0472">Membrane</keyword>
<dbReference type="Proteomes" id="UP000811844">
    <property type="component" value="Unassembled WGS sequence"/>
</dbReference>
<dbReference type="RefSeq" id="WP_153665764.1">
    <property type="nucleotide sequence ID" value="NZ_JAAIKR010000058.1"/>
</dbReference>
<feature type="transmembrane region" description="Helical" evidence="1">
    <location>
        <begin position="104"/>
        <end position="124"/>
    </location>
</feature>
<comment type="caution">
    <text evidence="2">The sequence shown here is derived from an EMBL/GenBank/DDBJ whole genome shotgun (WGS) entry which is preliminary data.</text>
</comment>
<gene>
    <name evidence="2" type="ORF">G3R48_17110</name>
</gene>
<feature type="transmembrane region" description="Helical" evidence="1">
    <location>
        <begin position="6"/>
        <end position="26"/>
    </location>
</feature>
<organism evidence="2 3">
    <name type="scientific">Shewanella intestini</name>
    <dbReference type="NCBI Taxonomy" id="2017544"/>
    <lineage>
        <taxon>Bacteria</taxon>
        <taxon>Pseudomonadati</taxon>
        <taxon>Pseudomonadota</taxon>
        <taxon>Gammaproteobacteria</taxon>
        <taxon>Alteromonadales</taxon>
        <taxon>Shewanellaceae</taxon>
        <taxon>Shewanella</taxon>
    </lineage>
</organism>
<name>A0ABS5I8R4_9GAMM</name>
<evidence type="ECO:0000313" key="3">
    <source>
        <dbReference type="Proteomes" id="UP000811844"/>
    </source>
</evidence>
<protein>
    <recommendedName>
        <fullName evidence="4">DUF4345 domain-containing protein</fullName>
    </recommendedName>
</protein>
<dbReference type="EMBL" id="JAAIKR010000058">
    <property type="protein sequence ID" value="MBR9729680.1"/>
    <property type="molecule type" value="Genomic_DNA"/>
</dbReference>
<feature type="transmembrane region" description="Helical" evidence="1">
    <location>
        <begin position="38"/>
        <end position="58"/>
    </location>
</feature>
<feature type="transmembrane region" description="Helical" evidence="1">
    <location>
        <begin position="70"/>
        <end position="92"/>
    </location>
</feature>
<keyword evidence="1" id="KW-1133">Transmembrane helix</keyword>